<accession>A0A8J7V2Y2</accession>
<gene>
    <name evidence="2" type="ORF">KAJ83_12440</name>
</gene>
<reference evidence="2" key="1">
    <citation type="submission" date="2021-04" db="EMBL/GenBank/DDBJ databases">
        <authorList>
            <person name="Zhang D.-C."/>
        </authorList>
    </citation>
    <scope>NUCLEOTIDE SEQUENCE</scope>
    <source>
        <strain evidence="2">CGMCC 1.15697</strain>
    </source>
</reference>
<organism evidence="2 3">
    <name type="scientific">Marivibrio halodurans</name>
    <dbReference type="NCBI Taxonomy" id="2039722"/>
    <lineage>
        <taxon>Bacteria</taxon>
        <taxon>Pseudomonadati</taxon>
        <taxon>Pseudomonadota</taxon>
        <taxon>Alphaproteobacteria</taxon>
        <taxon>Rhodospirillales</taxon>
        <taxon>Rhodospirillaceae</taxon>
        <taxon>Marivibrio</taxon>
    </lineage>
</organism>
<dbReference type="Gene3D" id="3.75.10.10">
    <property type="entry name" value="L-arginine/glycine Amidinotransferase, Chain A"/>
    <property type="match status" value="1"/>
</dbReference>
<dbReference type="Proteomes" id="UP000672602">
    <property type="component" value="Unassembled WGS sequence"/>
</dbReference>
<evidence type="ECO:0000256" key="1">
    <source>
        <dbReference type="ARBA" id="ARBA00022801"/>
    </source>
</evidence>
<dbReference type="PANTHER" id="PTHR31377">
    <property type="entry name" value="AGMATINE DEIMINASE-RELATED"/>
    <property type="match status" value="1"/>
</dbReference>
<protein>
    <submittedName>
        <fullName evidence="2">Agmatine deiminase family protein</fullName>
    </submittedName>
</protein>
<evidence type="ECO:0000313" key="3">
    <source>
        <dbReference type="Proteomes" id="UP000672602"/>
    </source>
</evidence>
<dbReference type="InterPro" id="IPR007466">
    <property type="entry name" value="Peptidyl-Arg-deiminase_porph"/>
</dbReference>
<keyword evidence="3" id="KW-1185">Reference proteome</keyword>
<sequence length="340" mass="36982">MDTRFPSDDGFAMPPEWAPHSATYMAWPCNAAVFRDRLEQARDVYTAVARAIADFEPLVMLADPVDAADASARCGPSVTVVPQPLDDSWARDIGATFVTDGAGRLGGIDWRFNAWGEGYPHWEKDAEVAAAMIERERASRFPMPVFMEGGGLHTDGAGTVLTTDSVILNPNRNPGLTRTEADEILTRALGAAQVIWLDGEALDYDDTDGHIDNLSCFARDGVIATLVSADPQDSQYARLKENADRLRAARDANGKPFEVVEIAHPEKRVEHGNRLALSYINFYIANGAVIMPVFDDPADAAAVETITALFPDRKVITLPGVEVVRGGGCFHCITQQVPRL</sequence>
<comment type="caution">
    <text evidence="2">The sequence shown here is derived from an EMBL/GenBank/DDBJ whole genome shotgun (WGS) entry which is preliminary data.</text>
</comment>
<keyword evidence="1" id="KW-0378">Hydrolase</keyword>
<dbReference type="GO" id="GO:0004668">
    <property type="term" value="F:protein-arginine deiminase activity"/>
    <property type="evidence" value="ECO:0007669"/>
    <property type="project" value="InterPro"/>
</dbReference>
<dbReference type="RefSeq" id="WP_210682395.1">
    <property type="nucleotide sequence ID" value="NZ_JAGMWN010000005.1"/>
</dbReference>
<dbReference type="GO" id="GO:0009446">
    <property type="term" value="P:putrescine biosynthetic process"/>
    <property type="evidence" value="ECO:0007669"/>
    <property type="project" value="InterPro"/>
</dbReference>
<proteinExistence type="predicted"/>
<dbReference type="SUPFAM" id="SSF55909">
    <property type="entry name" value="Pentein"/>
    <property type="match status" value="1"/>
</dbReference>
<dbReference type="EMBL" id="JAGMWN010000005">
    <property type="protein sequence ID" value="MBP5857820.1"/>
    <property type="molecule type" value="Genomic_DNA"/>
</dbReference>
<dbReference type="PANTHER" id="PTHR31377:SF0">
    <property type="entry name" value="AGMATINE DEIMINASE-RELATED"/>
    <property type="match status" value="1"/>
</dbReference>
<dbReference type="GO" id="GO:0047632">
    <property type="term" value="F:agmatine deiminase activity"/>
    <property type="evidence" value="ECO:0007669"/>
    <property type="project" value="TreeGrafter"/>
</dbReference>
<evidence type="ECO:0000313" key="2">
    <source>
        <dbReference type="EMBL" id="MBP5857820.1"/>
    </source>
</evidence>
<dbReference type="Pfam" id="PF04371">
    <property type="entry name" value="PAD_porph"/>
    <property type="match status" value="1"/>
</dbReference>
<name>A0A8J7V2Y2_9PROT</name>
<dbReference type="AlphaFoldDB" id="A0A8J7V2Y2"/>